<dbReference type="STRING" id="1317121.ATO11_19680"/>
<evidence type="ECO:0000259" key="15">
    <source>
        <dbReference type="Pfam" id="PF00725"/>
    </source>
</evidence>
<comment type="subcellular location">
    <subcellularLocation>
        <location evidence="1">Peroxisome</location>
    </subcellularLocation>
</comment>
<gene>
    <name evidence="17" type="ORF">ATO11_19680</name>
</gene>
<evidence type="ECO:0000259" key="16">
    <source>
        <dbReference type="Pfam" id="PF02737"/>
    </source>
</evidence>
<dbReference type="FunFam" id="1.10.1040.50:FF:000006">
    <property type="entry name" value="Peroxisomal bifunctional enzyme"/>
    <property type="match status" value="1"/>
</dbReference>
<evidence type="ECO:0000256" key="11">
    <source>
        <dbReference type="ARBA" id="ARBA00023239"/>
    </source>
</evidence>
<dbReference type="RefSeq" id="WP_050532616.1">
    <property type="nucleotide sequence ID" value="NZ_AQQZ01000019.1"/>
</dbReference>
<evidence type="ECO:0000256" key="8">
    <source>
        <dbReference type="ARBA" id="ARBA00023098"/>
    </source>
</evidence>
<evidence type="ECO:0000256" key="14">
    <source>
        <dbReference type="RuleBase" id="RU003707"/>
    </source>
</evidence>
<dbReference type="OrthoDB" id="9771883at2"/>
<dbReference type="InterPro" id="IPR001753">
    <property type="entry name" value="Enoyl-CoA_hydra/iso"/>
</dbReference>
<keyword evidence="6" id="KW-0560">Oxidoreductase</keyword>
<keyword evidence="11" id="KW-0456">Lyase</keyword>
<dbReference type="PANTHER" id="PTHR23309">
    <property type="entry name" value="3-HYDROXYACYL-COA DEHYROGENASE"/>
    <property type="match status" value="1"/>
</dbReference>
<feature type="domain" description="3-hydroxyacyl-CoA dehydrogenase NAD binding" evidence="16">
    <location>
        <begin position="296"/>
        <end position="473"/>
    </location>
</feature>
<keyword evidence="4" id="KW-0276">Fatty acid metabolism</keyword>
<dbReference type="Proteomes" id="UP000036938">
    <property type="component" value="Unassembled WGS sequence"/>
</dbReference>
<dbReference type="GO" id="GO:0003857">
    <property type="term" value="F:(3S)-3-hydroxyacyl-CoA dehydrogenase (NAD+) activity"/>
    <property type="evidence" value="ECO:0007669"/>
    <property type="project" value="UniProtKB-EC"/>
</dbReference>
<dbReference type="AlphaFoldDB" id="A0A0L1JKT7"/>
<reference evidence="17 18" key="1">
    <citation type="journal article" date="2015" name="Int. J. Syst. Evol. Microbiol.">
        <title>Aestuariivita atlantica sp. nov., isolated from deep sea sediment of the Atlantic Ocean.</title>
        <authorList>
            <person name="Li G."/>
            <person name="Lai Q."/>
            <person name="Du Y."/>
            <person name="Liu X."/>
            <person name="Sun F."/>
            <person name="Shao Z."/>
        </authorList>
    </citation>
    <scope>NUCLEOTIDE SEQUENCE [LARGE SCALE GENOMIC DNA]</scope>
    <source>
        <strain evidence="17 18">22II-S11-z3</strain>
    </source>
</reference>
<evidence type="ECO:0000256" key="6">
    <source>
        <dbReference type="ARBA" id="ARBA00023002"/>
    </source>
</evidence>
<dbReference type="GO" id="GO:0006635">
    <property type="term" value="P:fatty acid beta-oxidation"/>
    <property type="evidence" value="ECO:0007669"/>
    <property type="project" value="UniProtKB-UniPathway"/>
</dbReference>
<evidence type="ECO:0000256" key="3">
    <source>
        <dbReference type="ARBA" id="ARBA00008750"/>
    </source>
</evidence>
<keyword evidence="7" id="KW-0520">NAD</keyword>
<dbReference type="InterPro" id="IPR036291">
    <property type="entry name" value="NAD(P)-bd_dom_sf"/>
</dbReference>
<keyword evidence="10" id="KW-0413">Isomerase</keyword>
<dbReference type="InterPro" id="IPR006108">
    <property type="entry name" value="3HC_DH_C"/>
</dbReference>
<dbReference type="Pfam" id="PF00378">
    <property type="entry name" value="ECH_1"/>
    <property type="match status" value="1"/>
</dbReference>
<dbReference type="PANTHER" id="PTHR23309:SF51">
    <property type="entry name" value="3-HYDROXYACYL-COA DEHYDROGENASE-RELATED"/>
    <property type="match status" value="1"/>
</dbReference>
<dbReference type="Pfam" id="PF02737">
    <property type="entry name" value="3HCDH_N"/>
    <property type="match status" value="1"/>
</dbReference>
<evidence type="ECO:0000256" key="7">
    <source>
        <dbReference type="ARBA" id="ARBA00023027"/>
    </source>
</evidence>
<feature type="domain" description="3-hydroxyacyl-CoA dehydrogenase C-terminal" evidence="15">
    <location>
        <begin position="604"/>
        <end position="692"/>
    </location>
</feature>
<evidence type="ECO:0000256" key="2">
    <source>
        <dbReference type="ARBA" id="ARBA00005005"/>
    </source>
</evidence>
<comment type="catalytic activity">
    <reaction evidence="13">
        <text>a (3S)-3-hydroxyacyl-CoA + NAD(+) = a 3-oxoacyl-CoA + NADH + H(+)</text>
        <dbReference type="Rhea" id="RHEA:22432"/>
        <dbReference type="ChEBI" id="CHEBI:15378"/>
        <dbReference type="ChEBI" id="CHEBI:57318"/>
        <dbReference type="ChEBI" id="CHEBI:57540"/>
        <dbReference type="ChEBI" id="CHEBI:57945"/>
        <dbReference type="ChEBI" id="CHEBI:90726"/>
        <dbReference type="EC" id="1.1.1.35"/>
    </reaction>
</comment>
<protein>
    <submittedName>
        <fullName evidence="17">3-hydroxyacyl-CoA dehydrogenase</fullName>
    </submittedName>
</protein>
<dbReference type="InterPro" id="IPR006176">
    <property type="entry name" value="3-OHacyl-CoA_DH_NAD-bd"/>
</dbReference>
<evidence type="ECO:0000256" key="10">
    <source>
        <dbReference type="ARBA" id="ARBA00023235"/>
    </source>
</evidence>
<dbReference type="Pfam" id="PF00725">
    <property type="entry name" value="3HCDH"/>
    <property type="match status" value="2"/>
</dbReference>
<dbReference type="SUPFAM" id="SSF52096">
    <property type="entry name" value="ClpP/crotonase"/>
    <property type="match status" value="1"/>
</dbReference>
<evidence type="ECO:0000256" key="12">
    <source>
        <dbReference type="ARBA" id="ARBA00023268"/>
    </source>
</evidence>
<feature type="domain" description="3-hydroxyacyl-CoA dehydrogenase C-terminal" evidence="15">
    <location>
        <begin position="477"/>
        <end position="570"/>
    </location>
</feature>
<keyword evidence="12" id="KW-0511">Multifunctional enzyme</keyword>
<dbReference type="FunFam" id="3.40.50.720:FF:000009">
    <property type="entry name" value="Fatty oxidation complex, alpha subunit"/>
    <property type="match status" value="1"/>
</dbReference>
<comment type="similarity">
    <text evidence="14">Belongs to the enoyl-CoA hydratase/isomerase family.</text>
</comment>
<dbReference type="Gene3D" id="3.40.50.720">
    <property type="entry name" value="NAD(P)-binding Rossmann-like Domain"/>
    <property type="match status" value="1"/>
</dbReference>
<dbReference type="InterPro" id="IPR008927">
    <property type="entry name" value="6-PGluconate_DH-like_C_sf"/>
</dbReference>
<evidence type="ECO:0000256" key="1">
    <source>
        <dbReference type="ARBA" id="ARBA00004275"/>
    </source>
</evidence>
<keyword evidence="5" id="KW-0442">Lipid degradation</keyword>
<accession>A0A0L1JKT7</accession>
<dbReference type="SUPFAM" id="SSF51735">
    <property type="entry name" value="NAD(P)-binding Rossmann-fold domains"/>
    <property type="match status" value="1"/>
</dbReference>
<sequence length="706" mass="76494">MISIKHTDGVAFMELNAPPVNALGLKMRQALSSAIHELDADEQVKAIVLCSALPLFCGGADIVEFRTGAVWDKPDLPDLCVMIETCKKPIIAAIAGPAMGGALEIALACDFRVATPDAVMGLPEIKLGLLPGAGGTQRLPRIAGLEAATQMILSGDPVKGKYALSCGLVDALFENDQDFRAHVLGFATRVSHEGDPKRSCADMTVTHPDPKGYLTGFRDQIAHTSKNLVAPERCLVSIEAACEMPLAEGLAQEKAGFAELLDTPGSRAGRHLFFAERECTKVPGVTRADRPRDIASVAVIGAGTMGRGIAIAFLQAGYPVTLLETTQRALEQGLEKVREHFQRAAQKGRLSADRAEAISANATGTLSYAGLAKADLIIEAAFESMNVKRQIFEALDLHAKPGAILASNTSTLDLDEIATVTSRPEDVIGLHFFSPANVMRLLEVVRGAKTAPDVIATAITVAKKIRKLPVTVGVCYGFVGNRMLEPYFREGSRLLLEGATPKQVDNVLENFGMAMGIHAMADLAGVDVGARVRQERRSEIAHDPTYQAVQDRLFELGRLGQKTGRGSYVYVGRTRVEDPEMVQISAHLADLHGVKRRDIDDQEILERCLFPLINEGFLILEEGIATRPGDCDLIWTNGYGFPNWRGGPMHYVDEIGLSQILERMNHYRQSLGAYGEMWFTPAPLLEELAKQGVTLTAYFDAKKEKS</sequence>
<evidence type="ECO:0000256" key="9">
    <source>
        <dbReference type="ARBA" id="ARBA00023140"/>
    </source>
</evidence>
<evidence type="ECO:0000256" key="4">
    <source>
        <dbReference type="ARBA" id="ARBA00022832"/>
    </source>
</evidence>
<dbReference type="SUPFAM" id="SSF48179">
    <property type="entry name" value="6-phosphogluconate dehydrogenase C-terminal domain-like"/>
    <property type="match status" value="2"/>
</dbReference>
<dbReference type="EMBL" id="AQQZ01000019">
    <property type="protein sequence ID" value="KNG92008.1"/>
    <property type="molecule type" value="Genomic_DNA"/>
</dbReference>
<dbReference type="Gene3D" id="3.90.226.10">
    <property type="entry name" value="2-enoyl-CoA Hydratase, Chain A, domain 1"/>
    <property type="match status" value="1"/>
</dbReference>
<dbReference type="GO" id="GO:0004300">
    <property type="term" value="F:enoyl-CoA hydratase activity"/>
    <property type="evidence" value="ECO:0007669"/>
    <property type="project" value="UniProtKB-ARBA"/>
</dbReference>
<dbReference type="UniPathway" id="UPA00659"/>
<evidence type="ECO:0000313" key="18">
    <source>
        <dbReference type="Proteomes" id="UP000036938"/>
    </source>
</evidence>
<evidence type="ECO:0000256" key="13">
    <source>
        <dbReference type="ARBA" id="ARBA00049556"/>
    </source>
</evidence>
<dbReference type="GO" id="GO:0016853">
    <property type="term" value="F:isomerase activity"/>
    <property type="evidence" value="ECO:0007669"/>
    <property type="project" value="UniProtKB-KW"/>
</dbReference>
<keyword evidence="9" id="KW-0576">Peroxisome</keyword>
<proteinExistence type="inferred from homology"/>
<comment type="pathway">
    <text evidence="2">Lipid metabolism; fatty acid beta-oxidation.</text>
</comment>
<keyword evidence="18" id="KW-1185">Reference proteome</keyword>
<dbReference type="InterPro" id="IPR029045">
    <property type="entry name" value="ClpP/crotonase-like_dom_sf"/>
</dbReference>
<keyword evidence="8" id="KW-0443">Lipid metabolism</keyword>
<name>A0A0L1JKT7_9RHOB</name>
<dbReference type="CDD" id="cd06558">
    <property type="entry name" value="crotonase-like"/>
    <property type="match status" value="1"/>
</dbReference>
<comment type="similarity">
    <text evidence="3">In the N-terminal section; belongs to the enoyl-CoA hydratase/isomerase family.</text>
</comment>
<dbReference type="Gene3D" id="1.10.1040.50">
    <property type="match status" value="1"/>
</dbReference>
<dbReference type="GO" id="GO:0070403">
    <property type="term" value="F:NAD+ binding"/>
    <property type="evidence" value="ECO:0007669"/>
    <property type="project" value="InterPro"/>
</dbReference>
<organism evidence="17 18">
    <name type="scientific">Pseudaestuariivita atlantica</name>
    <dbReference type="NCBI Taxonomy" id="1317121"/>
    <lineage>
        <taxon>Bacteria</taxon>
        <taxon>Pseudomonadati</taxon>
        <taxon>Pseudomonadota</taxon>
        <taxon>Alphaproteobacteria</taxon>
        <taxon>Rhodobacterales</taxon>
        <taxon>Paracoccaceae</taxon>
        <taxon>Pseudaestuariivita</taxon>
    </lineage>
</organism>
<dbReference type="InterPro" id="IPR018376">
    <property type="entry name" value="Enoyl-CoA_hyd/isom_CS"/>
</dbReference>
<comment type="caution">
    <text evidence="17">The sequence shown here is derived from an EMBL/GenBank/DDBJ whole genome shotgun (WGS) entry which is preliminary data.</text>
</comment>
<dbReference type="PROSITE" id="PS00166">
    <property type="entry name" value="ENOYL_COA_HYDRATASE"/>
    <property type="match status" value="1"/>
</dbReference>
<evidence type="ECO:0000256" key="5">
    <source>
        <dbReference type="ARBA" id="ARBA00022963"/>
    </source>
</evidence>
<evidence type="ECO:0000313" key="17">
    <source>
        <dbReference type="EMBL" id="KNG92008.1"/>
    </source>
</evidence>
<dbReference type="PATRIC" id="fig|1317121.7.peg.1048"/>